<dbReference type="Gene3D" id="3.20.20.70">
    <property type="entry name" value="Aldolase class I"/>
    <property type="match status" value="1"/>
</dbReference>
<gene>
    <name evidence="14" type="ORF">NMOB1V02_LOCUS3187</name>
</gene>
<dbReference type="EMBL" id="OA882446">
    <property type="protein sequence ID" value="CAD7275390.1"/>
    <property type="molecule type" value="Genomic_DNA"/>
</dbReference>
<dbReference type="AlphaFoldDB" id="A0A7R9BIX3"/>
<protein>
    <recommendedName>
        <fullName evidence="6">Nicotinate-nucleotide pyrophosphorylase [carboxylating]</fullName>
        <ecNumber evidence="5">2.4.2.19</ecNumber>
    </recommendedName>
    <alternativeName>
        <fullName evidence="10">Quinolinate phosphoribosyltransferase [decarboxylating]</fullName>
    </alternativeName>
</protein>
<evidence type="ECO:0000256" key="3">
    <source>
        <dbReference type="ARBA" id="ARBA00009400"/>
    </source>
</evidence>
<evidence type="ECO:0000313" key="14">
    <source>
        <dbReference type="EMBL" id="CAD7275390.1"/>
    </source>
</evidence>
<dbReference type="InterPro" id="IPR004393">
    <property type="entry name" value="NadC"/>
</dbReference>
<dbReference type="InterPro" id="IPR002638">
    <property type="entry name" value="Quinolinate_PRibosylTrfase_C"/>
</dbReference>
<comment type="function">
    <text evidence="1">Involved in the catabolism of quinolinic acid (QA).</text>
</comment>
<feature type="domain" description="Quinolinate phosphoribosyl transferase N-terminal" evidence="13">
    <location>
        <begin position="33"/>
        <end position="116"/>
    </location>
</feature>
<evidence type="ECO:0000256" key="5">
    <source>
        <dbReference type="ARBA" id="ARBA00011944"/>
    </source>
</evidence>
<name>A0A7R9BIX3_9CRUS</name>
<keyword evidence="15" id="KW-1185">Reference proteome</keyword>
<comment type="similarity">
    <text evidence="3">Belongs to the NadC/ModD family.</text>
</comment>
<dbReference type="Pfam" id="PF02749">
    <property type="entry name" value="QRPTase_N"/>
    <property type="match status" value="1"/>
</dbReference>
<proteinExistence type="inferred from homology"/>
<reference evidence="14" key="1">
    <citation type="submission" date="2020-11" db="EMBL/GenBank/DDBJ databases">
        <authorList>
            <person name="Tran Van P."/>
        </authorList>
    </citation>
    <scope>NUCLEOTIDE SEQUENCE</scope>
</reference>
<evidence type="ECO:0000259" key="13">
    <source>
        <dbReference type="Pfam" id="PF02749"/>
    </source>
</evidence>
<dbReference type="PANTHER" id="PTHR32179:SF3">
    <property type="entry name" value="NICOTINATE-NUCLEOTIDE PYROPHOSPHORYLASE [CARBOXYLATING]"/>
    <property type="match status" value="1"/>
</dbReference>
<dbReference type="GO" id="GO:0004514">
    <property type="term" value="F:nicotinate-nucleotide diphosphorylase (carboxylating) activity"/>
    <property type="evidence" value="ECO:0007669"/>
    <property type="project" value="UniProtKB-EC"/>
</dbReference>
<dbReference type="GO" id="GO:0034213">
    <property type="term" value="P:quinolinate catabolic process"/>
    <property type="evidence" value="ECO:0007669"/>
    <property type="project" value="TreeGrafter"/>
</dbReference>
<evidence type="ECO:0000256" key="7">
    <source>
        <dbReference type="ARBA" id="ARBA00022642"/>
    </source>
</evidence>
<feature type="domain" description="Quinolinate phosphoribosyl transferase C-terminal" evidence="12">
    <location>
        <begin position="118"/>
        <end position="271"/>
    </location>
</feature>
<dbReference type="EC" id="2.4.2.19" evidence="5"/>
<evidence type="ECO:0000256" key="11">
    <source>
        <dbReference type="ARBA" id="ARBA00047445"/>
    </source>
</evidence>
<organism evidence="14">
    <name type="scientific">Notodromas monacha</name>
    <dbReference type="NCBI Taxonomy" id="399045"/>
    <lineage>
        <taxon>Eukaryota</taxon>
        <taxon>Metazoa</taxon>
        <taxon>Ecdysozoa</taxon>
        <taxon>Arthropoda</taxon>
        <taxon>Crustacea</taxon>
        <taxon>Oligostraca</taxon>
        <taxon>Ostracoda</taxon>
        <taxon>Podocopa</taxon>
        <taxon>Podocopida</taxon>
        <taxon>Cypridocopina</taxon>
        <taxon>Cypridoidea</taxon>
        <taxon>Cyprididae</taxon>
        <taxon>Notodromas</taxon>
    </lineage>
</organism>
<dbReference type="InterPro" id="IPR013785">
    <property type="entry name" value="Aldolase_TIM"/>
</dbReference>
<evidence type="ECO:0000256" key="9">
    <source>
        <dbReference type="ARBA" id="ARBA00022679"/>
    </source>
</evidence>
<dbReference type="InterPro" id="IPR027277">
    <property type="entry name" value="NadC/ModD"/>
</dbReference>
<evidence type="ECO:0000256" key="10">
    <source>
        <dbReference type="ARBA" id="ARBA00033102"/>
    </source>
</evidence>
<dbReference type="EMBL" id="CAJPEX010000409">
    <property type="protein sequence ID" value="CAG0915542.1"/>
    <property type="molecule type" value="Genomic_DNA"/>
</dbReference>
<dbReference type="OrthoDB" id="10067394at2759"/>
<dbReference type="InterPro" id="IPR037128">
    <property type="entry name" value="Quinolinate_PRibosylTase_N_sf"/>
</dbReference>
<evidence type="ECO:0000256" key="1">
    <source>
        <dbReference type="ARBA" id="ARBA00003237"/>
    </source>
</evidence>
<dbReference type="SUPFAM" id="SSF51690">
    <property type="entry name" value="Nicotinate/Quinolinate PRTase C-terminal domain-like"/>
    <property type="match status" value="1"/>
</dbReference>
<comment type="subunit">
    <text evidence="4">Hexamer formed by 3 homodimers.</text>
</comment>
<dbReference type="GO" id="GO:0009435">
    <property type="term" value="P:NAD+ biosynthetic process"/>
    <property type="evidence" value="ECO:0007669"/>
    <property type="project" value="UniProtKB-UniPathway"/>
</dbReference>
<keyword evidence="8" id="KW-0328">Glycosyltransferase</keyword>
<dbReference type="PANTHER" id="PTHR32179">
    <property type="entry name" value="NICOTINATE-NUCLEOTIDE PYROPHOSPHORYLASE [CARBOXYLATING]"/>
    <property type="match status" value="1"/>
</dbReference>
<keyword evidence="9" id="KW-0808">Transferase</keyword>
<dbReference type="UniPathway" id="UPA00253">
    <property type="reaction ID" value="UER00331"/>
</dbReference>
<comment type="pathway">
    <text evidence="2">Cofactor biosynthesis; NAD(+) biosynthesis; nicotinate D-ribonucleotide from quinolinate: step 1/1.</text>
</comment>
<keyword evidence="7" id="KW-0662">Pyridine nucleotide biosynthesis</keyword>
<evidence type="ECO:0000259" key="12">
    <source>
        <dbReference type="Pfam" id="PF01729"/>
    </source>
</evidence>
<evidence type="ECO:0000256" key="8">
    <source>
        <dbReference type="ARBA" id="ARBA00022676"/>
    </source>
</evidence>
<dbReference type="Gene3D" id="3.90.1170.20">
    <property type="entry name" value="Quinolinate phosphoribosyl transferase, N-terminal domain"/>
    <property type="match status" value="1"/>
</dbReference>
<dbReference type="GO" id="GO:0005737">
    <property type="term" value="C:cytoplasm"/>
    <property type="evidence" value="ECO:0007669"/>
    <property type="project" value="TreeGrafter"/>
</dbReference>
<comment type="catalytic activity">
    <reaction evidence="11">
        <text>nicotinate beta-D-ribonucleotide + CO2 + diphosphate = quinolinate + 5-phospho-alpha-D-ribose 1-diphosphate + 2 H(+)</text>
        <dbReference type="Rhea" id="RHEA:12733"/>
        <dbReference type="ChEBI" id="CHEBI:15378"/>
        <dbReference type="ChEBI" id="CHEBI:16526"/>
        <dbReference type="ChEBI" id="CHEBI:29959"/>
        <dbReference type="ChEBI" id="CHEBI:33019"/>
        <dbReference type="ChEBI" id="CHEBI:57502"/>
        <dbReference type="ChEBI" id="CHEBI:58017"/>
        <dbReference type="EC" id="2.4.2.19"/>
    </reaction>
</comment>
<evidence type="ECO:0000313" key="15">
    <source>
        <dbReference type="Proteomes" id="UP000678499"/>
    </source>
</evidence>
<dbReference type="InterPro" id="IPR022412">
    <property type="entry name" value="Quinolinate_PRibosylTrfase_N"/>
</dbReference>
<dbReference type="FunFam" id="3.20.20.70:FF:000030">
    <property type="entry name" value="Nicotinate-nucleotide pyrophosphorylase, carboxylating"/>
    <property type="match status" value="1"/>
</dbReference>
<accession>A0A7R9BIX3</accession>
<dbReference type="NCBIfam" id="TIGR00078">
    <property type="entry name" value="nadC"/>
    <property type="match status" value="1"/>
</dbReference>
<evidence type="ECO:0000256" key="2">
    <source>
        <dbReference type="ARBA" id="ARBA00004893"/>
    </source>
</evidence>
<sequence length="1083" mass="120368">MNVIQAKTESFDEAVQRNVRDALNEDVGICDWTSLLAPANQRAVARVISRDEETVICGVRWFDNVVRSVDDTAGVHWMVEEGNVAKSGDVVCEVTGDSRKLLTAERAALNFLQLLSGIATNVRRHVEVVKGRCQILDTRKTLPGLRLAQKYAVKVGGGSNQRLGLYDGILIKENHIMAAGSVTRVIQNARELNSGVNIQIEVETIDQLKEALEAGVKSILLDNFDTSSMREAVKVNCGRALLEVSGGVDFESLSEIADTGVDRVSIGKLTNVKNDGDGGDVNPQDYSALLESGFKMLVDQFALQQERDQDLILSPEILNKLSNIVQENSKRMMKPSDRRCEERDGSDIEGNMVWNRIRTAKLIDRAVNKLLPGVTSHEVEFDPSTKAKGVLEAVPAQERARLFVRSQALEYKEDRGLSGPFEDNHEDPVENACKIEWFSLPKGFQLDMGKAEPYPGLKIELGDPVKCGCDRATLSAWNKRQMFFKIIENVTVDLLRLTEFLGVLSEELKAELRADSSDLKFSLKDAVQDISDVSDMLSNRSEALFYITCQHSRECVLQASGMKGFPKNYLRLSHASKILFEPGVTDLMNKLIRTGKKHIPKREGGYAPRGGGVARGGYRGNFAGDQGNGNVSGGYGAFVATDQRAMHQDVVLRLSSYVFEIDVSRKTADFTHAHFLCVLLFIDGECSHFPYVPDYLSSPGKRGFCSLARAGDFRVMAGTEDKHATEEEKSVESVEDLGFLQNLENEDPLGSDKPEKQVEDESVRSLVNEVIYSGAQKAINVQSLDENFLLSEDAIESVRKLLAEDYRRKKAQKEAASAQDSKNSSSNERIWNRARSAKMVERAVEKRLPGVQQKTIIDGEITHCGIVVSVPRVEDAKRYMKAQALSYDASRPLNGPFPDDKMDDPVELACHLNWFSLPKGYQLDFGKAETQPFEFRLGDPVKCGCSNKTIVAWKTRELFMRIFEQLALDISRLSEIQALLTEEIEAEMKIGAEDLKSRLTAAVKDIGDVSSMMCNRAEGLFYLTCQQSREAGLKLSGLKGFSKNYLRLAHGSKVLFEPGITDKMNILVHQGEKKIPENTRRGF</sequence>
<evidence type="ECO:0000256" key="4">
    <source>
        <dbReference type="ARBA" id="ARBA00011218"/>
    </source>
</evidence>
<dbReference type="CDD" id="cd01572">
    <property type="entry name" value="QPRTase"/>
    <property type="match status" value="1"/>
</dbReference>
<dbReference type="SUPFAM" id="SSF54675">
    <property type="entry name" value="Nicotinate/Quinolinate PRTase N-terminal domain-like"/>
    <property type="match status" value="1"/>
</dbReference>
<dbReference type="InterPro" id="IPR036068">
    <property type="entry name" value="Nicotinate_pribotase-like_C"/>
</dbReference>
<dbReference type="Pfam" id="PF01729">
    <property type="entry name" value="QRPTase_C"/>
    <property type="match status" value="1"/>
</dbReference>
<evidence type="ECO:0000256" key="6">
    <source>
        <dbReference type="ARBA" id="ARBA00020990"/>
    </source>
</evidence>
<dbReference type="Proteomes" id="UP000678499">
    <property type="component" value="Unassembled WGS sequence"/>
</dbReference>